<dbReference type="InterPro" id="IPR013154">
    <property type="entry name" value="ADH-like_N"/>
</dbReference>
<proteinExistence type="predicted"/>
<organism evidence="3">
    <name type="scientific">mine drainage metagenome</name>
    <dbReference type="NCBI Taxonomy" id="410659"/>
    <lineage>
        <taxon>unclassified sequences</taxon>
        <taxon>metagenomes</taxon>
        <taxon>ecological metagenomes</taxon>
    </lineage>
</organism>
<dbReference type="AlphaFoldDB" id="T1ALM2"/>
<dbReference type="Pfam" id="PF08240">
    <property type="entry name" value="ADH_N"/>
    <property type="match status" value="1"/>
</dbReference>
<sequence>MRGFGFREHGGLDRLAFVEVPVPEPGPGEVRVRIRAAAFNRLDRFTLTGIPGVTVERPHVLGSDGAGVVDRLGPGAAGVREGD</sequence>
<evidence type="ECO:0000259" key="2">
    <source>
        <dbReference type="Pfam" id="PF08240"/>
    </source>
</evidence>
<reference evidence="3" key="1">
    <citation type="submission" date="2013-08" db="EMBL/GenBank/DDBJ databases">
        <authorList>
            <person name="Mendez C."/>
            <person name="Richter M."/>
            <person name="Ferrer M."/>
            <person name="Sanchez J."/>
        </authorList>
    </citation>
    <scope>NUCLEOTIDE SEQUENCE</scope>
</reference>
<dbReference type="EMBL" id="AUZY01009585">
    <property type="protein sequence ID" value="EQD41599.1"/>
    <property type="molecule type" value="Genomic_DNA"/>
</dbReference>
<dbReference type="PANTHER" id="PTHR44154">
    <property type="entry name" value="QUINONE OXIDOREDUCTASE"/>
    <property type="match status" value="1"/>
</dbReference>
<keyword evidence="1" id="KW-0521">NADP</keyword>
<dbReference type="InterPro" id="IPR051603">
    <property type="entry name" value="Zinc-ADH_QOR/CCCR"/>
</dbReference>
<dbReference type="SUPFAM" id="SSF50129">
    <property type="entry name" value="GroES-like"/>
    <property type="match status" value="1"/>
</dbReference>
<dbReference type="Gene3D" id="3.90.180.10">
    <property type="entry name" value="Medium-chain alcohol dehydrogenases, catalytic domain"/>
    <property type="match status" value="1"/>
</dbReference>
<feature type="domain" description="Alcohol dehydrogenase-like N-terminal" evidence="2">
    <location>
        <begin position="26"/>
        <end position="83"/>
    </location>
</feature>
<comment type="caution">
    <text evidence="3">The sequence shown here is derived from an EMBL/GenBank/DDBJ whole genome shotgun (WGS) entry which is preliminary data.</text>
</comment>
<protein>
    <submittedName>
        <fullName evidence="3">Alcohol dehydrogenase zinc-binding domain protein</fullName>
    </submittedName>
</protein>
<dbReference type="InterPro" id="IPR011032">
    <property type="entry name" value="GroES-like_sf"/>
</dbReference>
<gene>
    <name evidence="3" type="ORF">B1B_14465</name>
</gene>
<name>T1ALM2_9ZZZZ</name>
<dbReference type="PANTHER" id="PTHR44154:SF1">
    <property type="entry name" value="QUINONE OXIDOREDUCTASE"/>
    <property type="match status" value="1"/>
</dbReference>
<evidence type="ECO:0000256" key="1">
    <source>
        <dbReference type="ARBA" id="ARBA00022857"/>
    </source>
</evidence>
<accession>T1ALM2</accession>
<reference evidence="3" key="2">
    <citation type="journal article" date="2014" name="ISME J.">
        <title>Microbial stratification in low pH oxic and suboxic macroscopic growths along an acid mine drainage.</title>
        <authorList>
            <person name="Mendez-Garcia C."/>
            <person name="Mesa V."/>
            <person name="Sprenger R.R."/>
            <person name="Richter M."/>
            <person name="Diez M.S."/>
            <person name="Solano J."/>
            <person name="Bargiela R."/>
            <person name="Golyshina O.V."/>
            <person name="Manteca A."/>
            <person name="Ramos J.L."/>
            <person name="Gallego J.R."/>
            <person name="Llorente I."/>
            <person name="Martins Dos Santos V.A."/>
            <person name="Jensen O.N."/>
            <person name="Pelaez A.I."/>
            <person name="Sanchez J."/>
            <person name="Ferrer M."/>
        </authorList>
    </citation>
    <scope>NUCLEOTIDE SEQUENCE</scope>
</reference>
<feature type="non-terminal residue" evidence="3">
    <location>
        <position position="83"/>
    </location>
</feature>
<evidence type="ECO:0000313" key="3">
    <source>
        <dbReference type="EMBL" id="EQD41599.1"/>
    </source>
</evidence>